<comment type="caution">
    <text evidence="2">The sequence shown here is derived from an EMBL/GenBank/DDBJ whole genome shotgun (WGS) entry which is preliminary data.</text>
</comment>
<name>A0ABT9J8V7_9RHOB</name>
<accession>A0ABT9J8V7</accession>
<protein>
    <submittedName>
        <fullName evidence="2">DUF6522 family protein</fullName>
    </submittedName>
</protein>
<dbReference type="Pfam" id="PF20132">
    <property type="entry name" value="DUF6522"/>
    <property type="match status" value="1"/>
</dbReference>
<sequence>MTPVERNADDFVIDASLLADAFGLSQEETRARMRAGTITSRCEAGVGEDAGRWRLTFHHGGRACRFIVDAGGHILTRATFPVRTGTQNPGAPGTDIGPGAGP</sequence>
<dbReference type="Proteomes" id="UP001224997">
    <property type="component" value="Unassembled WGS sequence"/>
</dbReference>
<evidence type="ECO:0000313" key="2">
    <source>
        <dbReference type="EMBL" id="MDP5306233.1"/>
    </source>
</evidence>
<reference evidence="2 3" key="1">
    <citation type="submission" date="2023-08" db="EMBL/GenBank/DDBJ databases">
        <authorList>
            <person name="Park J.-S."/>
        </authorList>
    </citation>
    <scope>NUCLEOTIDE SEQUENCE [LARGE SCALE GENOMIC DNA]</scope>
    <source>
        <strain evidence="2 3">2205BS29-5</strain>
    </source>
</reference>
<dbReference type="RefSeq" id="WP_123130147.1">
    <property type="nucleotide sequence ID" value="NZ_JAVAMQ010000003.1"/>
</dbReference>
<feature type="region of interest" description="Disordered" evidence="1">
    <location>
        <begin position="80"/>
        <end position="102"/>
    </location>
</feature>
<evidence type="ECO:0000256" key="1">
    <source>
        <dbReference type="SAM" id="MobiDB-lite"/>
    </source>
</evidence>
<evidence type="ECO:0000313" key="3">
    <source>
        <dbReference type="Proteomes" id="UP001224997"/>
    </source>
</evidence>
<dbReference type="EMBL" id="JAVAMQ010000003">
    <property type="protein sequence ID" value="MDP5306233.1"/>
    <property type="molecule type" value="Genomic_DNA"/>
</dbReference>
<organism evidence="2 3">
    <name type="scientific">Paracoccus spongiarum</name>
    <dbReference type="NCBI Taxonomy" id="3064387"/>
    <lineage>
        <taxon>Bacteria</taxon>
        <taxon>Pseudomonadati</taxon>
        <taxon>Pseudomonadota</taxon>
        <taxon>Alphaproteobacteria</taxon>
        <taxon>Rhodobacterales</taxon>
        <taxon>Paracoccaceae</taxon>
        <taxon>Paracoccus</taxon>
    </lineage>
</organism>
<keyword evidence="3" id="KW-1185">Reference proteome</keyword>
<proteinExistence type="predicted"/>
<dbReference type="InterPro" id="IPR045389">
    <property type="entry name" value="DUF6522"/>
</dbReference>
<gene>
    <name evidence="2" type="ORF">Q5Y72_03870</name>
</gene>